<evidence type="ECO:0000313" key="4">
    <source>
        <dbReference type="EMBL" id="KAG6016461.1"/>
    </source>
</evidence>
<keyword evidence="5" id="KW-1185">Reference proteome</keyword>
<keyword evidence="2" id="KW-0812">Transmembrane</keyword>
<feature type="transmembrane region" description="Helical" evidence="2">
    <location>
        <begin position="193"/>
        <end position="216"/>
    </location>
</feature>
<gene>
    <name evidence="4" type="ORF">E4U43_003629</name>
</gene>
<dbReference type="OrthoDB" id="2560628at2759"/>
<dbReference type="InterPro" id="IPR056119">
    <property type="entry name" value="DUF7702"/>
</dbReference>
<dbReference type="Proteomes" id="UP000748025">
    <property type="component" value="Unassembled WGS sequence"/>
</dbReference>
<dbReference type="AlphaFoldDB" id="A0A9P7T323"/>
<keyword evidence="2" id="KW-0472">Membrane</keyword>
<evidence type="ECO:0000313" key="5">
    <source>
        <dbReference type="Proteomes" id="UP000748025"/>
    </source>
</evidence>
<feature type="region of interest" description="Disordered" evidence="1">
    <location>
        <begin position="258"/>
        <end position="284"/>
    </location>
</feature>
<comment type="caution">
    <text evidence="4">The sequence shown here is derived from an EMBL/GenBank/DDBJ whole genome shotgun (WGS) entry which is preliminary data.</text>
</comment>
<reference evidence="4" key="1">
    <citation type="journal article" date="2020" name="bioRxiv">
        <title>Whole genome comparisons of ergot fungi reveals the divergence and evolution of species within the genus Claviceps are the result of varying mechanisms driving genome evolution and host range expansion.</title>
        <authorList>
            <person name="Wyka S.A."/>
            <person name="Mondo S.J."/>
            <person name="Liu M."/>
            <person name="Dettman J."/>
            <person name="Nalam V."/>
            <person name="Broders K.D."/>
        </authorList>
    </citation>
    <scope>NUCLEOTIDE SEQUENCE</scope>
    <source>
        <strain evidence="4">CCC 602</strain>
    </source>
</reference>
<feature type="transmembrane region" description="Helical" evidence="2">
    <location>
        <begin position="84"/>
        <end position="105"/>
    </location>
</feature>
<protein>
    <recommendedName>
        <fullName evidence="3">DUF7702 domain-containing protein</fullName>
    </recommendedName>
</protein>
<evidence type="ECO:0000256" key="1">
    <source>
        <dbReference type="SAM" id="MobiDB-lite"/>
    </source>
</evidence>
<accession>A0A9P7T323</accession>
<organism evidence="4 5">
    <name type="scientific">Claviceps pusilla</name>
    <dbReference type="NCBI Taxonomy" id="123648"/>
    <lineage>
        <taxon>Eukaryota</taxon>
        <taxon>Fungi</taxon>
        <taxon>Dikarya</taxon>
        <taxon>Ascomycota</taxon>
        <taxon>Pezizomycotina</taxon>
        <taxon>Sordariomycetes</taxon>
        <taxon>Hypocreomycetidae</taxon>
        <taxon>Hypocreales</taxon>
        <taxon>Clavicipitaceae</taxon>
        <taxon>Claviceps</taxon>
    </lineage>
</organism>
<dbReference type="PANTHER" id="PTHR42109">
    <property type="entry name" value="UNPLACED GENOMIC SCAFFOLD UM_SCAF_CONTIG_1.265, WHOLE GENOME SHOTGUN SEQUENCE"/>
    <property type="match status" value="1"/>
</dbReference>
<feature type="transmembrane region" description="Helical" evidence="2">
    <location>
        <begin position="228"/>
        <end position="252"/>
    </location>
</feature>
<dbReference type="Pfam" id="PF24800">
    <property type="entry name" value="DUF7702"/>
    <property type="match status" value="1"/>
</dbReference>
<name>A0A9P7T323_9HYPO</name>
<sequence>MARHYAKAIPADASDVDLTIANLILHAPLLPLACYIAWKHGRRGSLCWPVFVSSFVLLFISNGWKISHRNDEKRYGTASNYTGGAIVSSFMLSLIGLLHEIGIIIPQIASPRTKKTILVSSYVVMLIGIVTVFYGGRARKGAPDKVQPSIPDQFGHCLYLVVLFALIAWIIWTSRRLSAHKDHAQFRNAKIMLFTASIGVSFVGFRLLHATIFAFTLFPSLDPGTGSIVTRLVLVFFLEFAGTITLCAGGWYSRGVGNTPQTPEPAEPPSESKTTGVREDCQAV</sequence>
<feature type="transmembrane region" description="Helical" evidence="2">
    <location>
        <begin position="154"/>
        <end position="172"/>
    </location>
</feature>
<feature type="domain" description="DUF7702" evidence="3">
    <location>
        <begin position="18"/>
        <end position="251"/>
    </location>
</feature>
<evidence type="ECO:0000256" key="2">
    <source>
        <dbReference type="SAM" id="Phobius"/>
    </source>
</evidence>
<keyword evidence="2" id="KW-1133">Transmembrane helix</keyword>
<proteinExistence type="predicted"/>
<dbReference type="PANTHER" id="PTHR42109:SF3">
    <property type="entry name" value="INTEGRAL MEMBRANE PROTEIN (AFU_ORTHOLOGUE AFUA_5G00100)"/>
    <property type="match status" value="1"/>
</dbReference>
<feature type="transmembrane region" description="Helical" evidence="2">
    <location>
        <begin position="117"/>
        <end position="134"/>
    </location>
</feature>
<feature type="transmembrane region" description="Helical" evidence="2">
    <location>
        <begin position="45"/>
        <end position="64"/>
    </location>
</feature>
<evidence type="ECO:0000259" key="3">
    <source>
        <dbReference type="Pfam" id="PF24800"/>
    </source>
</evidence>
<dbReference type="EMBL" id="SRPW01000243">
    <property type="protein sequence ID" value="KAG6016461.1"/>
    <property type="molecule type" value="Genomic_DNA"/>
</dbReference>